<feature type="region of interest" description="Disordered" evidence="4">
    <location>
        <begin position="317"/>
        <end position="337"/>
    </location>
</feature>
<evidence type="ECO:0000256" key="2">
    <source>
        <dbReference type="ARBA" id="ARBA00009072"/>
    </source>
</evidence>
<feature type="compositionally biased region" description="Basic and acidic residues" evidence="4">
    <location>
        <begin position="317"/>
        <end position="327"/>
    </location>
</feature>
<dbReference type="Proteomes" id="UP000650833">
    <property type="component" value="Unassembled WGS sequence"/>
</dbReference>
<dbReference type="EMBL" id="JAEPRC010000025">
    <property type="protein sequence ID" value="KAG2214509.1"/>
    <property type="molecule type" value="Genomic_DNA"/>
</dbReference>
<evidence type="ECO:0000313" key="5">
    <source>
        <dbReference type="EMBL" id="KAG2214509.1"/>
    </source>
</evidence>
<gene>
    <name evidence="5" type="ORF">INT46_005128</name>
</gene>
<comment type="similarity">
    <text evidence="2">Belongs to the ESS2 family.</text>
</comment>
<accession>A0A8H7VHA9</accession>
<keyword evidence="6" id="KW-1185">Reference proteome</keyword>
<dbReference type="InterPro" id="IPR019148">
    <property type="entry name" value="Nuclear_protein_DGCR14_ESS-2"/>
</dbReference>
<comment type="caution">
    <text evidence="5">The sequence shown here is derived from an EMBL/GenBank/DDBJ whole genome shotgun (WGS) entry which is preliminary data.</text>
</comment>
<evidence type="ECO:0000313" key="6">
    <source>
        <dbReference type="Proteomes" id="UP000650833"/>
    </source>
</evidence>
<dbReference type="AlphaFoldDB" id="A0A8H7VHA9"/>
<dbReference type="PANTHER" id="PTHR12940:SF0">
    <property type="entry name" value="SPLICING FACTOR ESS-2 HOMOLOG"/>
    <property type="match status" value="1"/>
</dbReference>
<feature type="region of interest" description="Disordered" evidence="4">
    <location>
        <begin position="352"/>
        <end position="395"/>
    </location>
</feature>
<dbReference type="PANTHER" id="PTHR12940">
    <property type="entry name" value="ES-2 PROTEIN - RELATED"/>
    <property type="match status" value="1"/>
</dbReference>
<comment type="subcellular location">
    <subcellularLocation>
        <location evidence="1">Nucleus</location>
    </subcellularLocation>
</comment>
<proteinExistence type="inferred from homology"/>
<dbReference type="GO" id="GO:0071013">
    <property type="term" value="C:catalytic step 2 spliceosome"/>
    <property type="evidence" value="ECO:0007669"/>
    <property type="project" value="TreeGrafter"/>
</dbReference>
<feature type="region of interest" description="Disordered" evidence="4">
    <location>
        <begin position="211"/>
        <end position="253"/>
    </location>
</feature>
<feature type="compositionally biased region" description="Polar residues" evidence="4">
    <location>
        <begin position="228"/>
        <end position="249"/>
    </location>
</feature>
<keyword evidence="3" id="KW-0539">Nucleus</keyword>
<sequence length="410" mass="45360">MTTPVILDEDTYTEAISLIIERDFFPKLAKMRAQQNYLQAQNHGSLNELHEAGKALHNASLPKKVESRDSVLPINYYIEDEPNIEKRVNLNLSLDQFQTLYTSEDNASFTDLLEKANIKVKEQNKWFFDRESKQLRIADHPNEESPIKLIEANDKAPSGWKYKARNALMYFPQGKSESWINENSARGLPKSIEHHNTHITTMDVTNNNPISKHNGTTQAPSDIAAGTGSLTPWSQMNGLNSDNSSSSPNIRGYNLVDATPTLSPDRVGTPQMTWGSIEGTPLLISGGSQTPGPQFSLPQVSKREELGMKLSEKASKAYRKKTSERQRSTQGTPRIGAGLMSPAAQHLLRKSHTTPRAQSGFGEALRNSYGGSPLGVNSPRSIRRPGATPTPIGLFRAGVTPQNIMMKKKN</sequence>
<organism evidence="5 6">
    <name type="scientific">Mucor plumbeus</name>
    <dbReference type="NCBI Taxonomy" id="97098"/>
    <lineage>
        <taxon>Eukaryota</taxon>
        <taxon>Fungi</taxon>
        <taxon>Fungi incertae sedis</taxon>
        <taxon>Mucoromycota</taxon>
        <taxon>Mucoromycotina</taxon>
        <taxon>Mucoromycetes</taxon>
        <taxon>Mucorales</taxon>
        <taxon>Mucorineae</taxon>
        <taxon>Mucoraceae</taxon>
        <taxon>Mucor</taxon>
    </lineage>
</organism>
<evidence type="ECO:0000256" key="1">
    <source>
        <dbReference type="ARBA" id="ARBA00004123"/>
    </source>
</evidence>
<protein>
    <submittedName>
        <fullName evidence="5">Uncharacterized protein</fullName>
    </submittedName>
</protein>
<evidence type="ECO:0000256" key="3">
    <source>
        <dbReference type="ARBA" id="ARBA00023242"/>
    </source>
</evidence>
<name>A0A8H7VHA9_9FUNG</name>
<feature type="compositionally biased region" description="Polar residues" evidence="4">
    <location>
        <begin position="211"/>
        <end position="220"/>
    </location>
</feature>
<reference evidence="5" key="1">
    <citation type="submission" date="2020-12" db="EMBL/GenBank/DDBJ databases">
        <title>Metabolic potential, ecology and presence of endohyphal bacteria is reflected in genomic diversity of Mucoromycotina.</title>
        <authorList>
            <person name="Muszewska A."/>
            <person name="Okrasinska A."/>
            <person name="Steczkiewicz K."/>
            <person name="Drgas O."/>
            <person name="Orlowska M."/>
            <person name="Perlinska-Lenart U."/>
            <person name="Aleksandrzak-Piekarczyk T."/>
            <person name="Szatraj K."/>
            <person name="Zielenkiewicz U."/>
            <person name="Pilsyk S."/>
            <person name="Malc E."/>
            <person name="Mieczkowski P."/>
            <person name="Kruszewska J.S."/>
            <person name="Biernat P."/>
            <person name="Pawlowska J."/>
        </authorList>
    </citation>
    <scope>NUCLEOTIDE SEQUENCE</scope>
    <source>
        <strain evidence="5">CBS 226.32</strain>
    </source>
</reference>
<evidence type="ECO:0000256" key="4">
    <source>
        <dbReference type="SAM" id="MobiDB-lite"/>
    </source>
</evidence>
<dbReference type="OrthoDB" id="19679at2759"/>
<dbReference type="Pfam" id="PF09751">
    <property type="entry name" value="Es2"/>
    <property type="match status" value="2"/>
</dbReference>